<keyword evidence="1" id="KW-0812">Transmembrane</keyword>
<organism evidence="2 3">
    <name type="scientific">Rhodoblastus acidophilus</name>
    <name type="common">Rhodopseudomonas acidophila</name>
    <dbReference type="NCBI Taxonomy" id="1074"/>
    <lineage>
        <taxon>Bacteria</taxon>
        <taxon>Pseudomonadati</taxon>
        <taxon>Pseudomonadota</taxon>
        <taxon>Alphaproteobacteria</taxon>
        <taxon>Hyphomicrobiales</taxon>
        <taxon>Rhodoblastaceae</taxon>
        <taxon>Rhodoblastus</taxon>
    </lineage>
</organism>
<dbReference type="Pfam" id="PF09234">
    <property type="entry name" value="DUF1963"/>
    <property type="match status" value="1"/>
</dbReference>
<accession>A0A6N8DQD6</accession>
<dbReference type="InterPro" id="IPR035948">
    <property type="entry name" value="YwqG-like_sf"/>
</dbReference>
<dbReference type="AlphaFoldDB" id="A0A6N8DQD6"/>
<dbReference type="OrthoDB" id="8135222at2"/>
<name>A0A6N8DQD6_RHOAC</name>
<dbReference type="SUPFAM" id="SSF103032">
    <property type="entry name" value="Hypothetical protein YwqG"/>
    <property type="match status" value="1"/>
</dbReference>
<sequence>MFGGVFAYVGNLAFLVVFVLLGLALRKFARDKPETAPKAEPELEPHCYAPAVRVERALASKRRVERRVAARPVPFERRVGYPEAPGAEKEPAEELRRQDGRVVARLVPQVPIRRDEPARSWFGGTPEMPAAMPWPKFSGKRGLFLAQICCADLPEGLWNGRGPRKGWLAFFIDPNDGRELRALHFAERAAPRPAPAPGACCTWPQSVVLAGDAEGPRRVDAFPRWPLDIVAVGPGDPDPLAPGDANEARNRPFREGFDLADPKHHPFNWASALALADFALAAMARRRTLIKAALPDVQKQLANARKQIELGGMTQATLTEMERKAEDLPKLVDGWNASVASFDSASEQLRAIAEELRVRAETEAFSEEVAAELMERLRALELIHVERGPDPERGSGAERVRVTCLPLTAHHPDAALFAHDYELLREDWAKHAYCGGFPLPEALRDYFEARWRKLAAHEMCGLGHPPFRVLPGFDPEIQAVLVEFVSSALLKWRFGDDATLAATIDHGALGQGDLTRLRSQISD</sequence>
<evidence type="ECO:0000256" key="1">
    <source>
        <dbReference type="SAM" id="Phobius"/>
    </source>
</evidence>
<keyword evidence="1" id="KW-0472">Membrane</keyword>
<dbReference type="InterPro" id="IPR015315">
    <property type="entry name" value="DUF1963"/>
</dbReference>
<dbReference type="Proteomes" id="UP000439113">
    <property type="component" value="Unassembled WGS sequence"/>
</dbReference>
<dbReference type="EMBL" id="WNKS01000021">
    <property type="protein sequence ID" value="MTV32780.1"/>
    <property type="molecule type" value="Genomic_DNA"/>
</dbReference>
<evidence type="ECO:0000313" key="3">
    <source>
        <dbReference type="Proteomes" id="UP000439113"/>
    </source>
</evidence>
<protein>
    <submittedName>
        <fullName evidence="2">DUF1963 domain-containing protein</fullName>
    </submittedName>
</protein>
<keyword evidence="1" id="KW-1133">Transmembrane helix</keyword>
<reference evidence="2 3" key="1">
    <citation type="submission" date="2019-11" db="EMBL/GenBank/DDBJ databases">
        <title>Whole-genome sequence of a Rhodoblastus acidophilus DSM 142.</title>
        <authorList>
            <person name="Kyndt J.A."/>
            <person name="Meyer T.E."/>
        </authorList>
    </citation>
    <scope>NUCLEOTIDE SEQUENCE [LARGE SCALE GENOMIC DNA]</scope>
    <source>
        <strain evidence="2 3">DSM 142</strain>
    </source>
</reference>
<feature type="transmembrane region" description="Helical" evidence="1">
    <location>
        <begin position="6"/>
        <end position="25"/>
    </location>
</feature>
<gene>
    <name evidence="2" type="ORF">GJ654_17495</name>
</gene>
<comment type="caution">
    <text evidence="2">The sequence shown here is derived from an EMBL/GenBank/DDBJ whole genome shotgun (WGS) entry which is preliminary data.</text>
</comment>
<proteinExistence type="predicted"/>
<evidence type="ECO:0000313" key="2">
    <source>
        <dbReference type="EMBL" id="MTV32780.1"/>
    </source>
</evidence>
<dbReference type="RefSeq" id="WP_155447464.1">
    <property type="nucleotide sequence ID" value="NZ_JAOQNR010000019.1"/>
</dbReference>
<dbReference type="Gene3D" id="2.30.320.10">
    <property type="entry name" value="YwqG-like"/>
    <property type="match status" value="1"/>
</dbReference>